<evidence type="ECO:0000256" key="3">
    <source>
        <dbReference type="ARBA" id="ARBA00022989"/>
    </source>
</evidence>
<protein>
    <submittedName>
        <fullName evidence="6">TMEM216</fullName>
    </submittedName>
</protein>
<keyword evidence="4 5" id="KW-0472">Membrane</keyword>
<evidence type="ECO:0000313" key="7">
    <source>
        <dbReference type="Proteomes" id="UP000593567"/>
    </source>
</evidence>
<keyword evidence="2 5" id="KW-0812">Transmembrane</keyword>
<reference evidence="6" key="1">
    <citation type="submission" date="2020-06" db="EMBL/GenBank/DDBJ databases">
        <title>Draft genome of Bugula neritina, a colonial animal packing powerful symbionts and potential medicines.</title>
        <authorList>
            <person name="Rayko M."/>
        </authorList>
    </citation>
    <scope>NUCLEOTIDE SEQUENCE [LARGE SCALE GENOMIC DNA]</scope>
    <source>
        <strain evidence="6">Kwan_BN1</strain>
    </source>
</reference>
<accession>A0A7J7JV52</accession>
<dbReference type="EMBL" id="VXIV02001802">
    <property type="protein sequence ID" value="KAF6029604.1"/>
    <property type="molecule type" value="Genomic_DNA"/>
</dbReference>
<dbReference type="PANTHER" id="PTHR13531">
    <property type="entry name" value="GEO07735P1-RELATED-RELATED"/>
    <property type="match status" value="1"/>
</dbReference>
<dbReference type="GO" id="GO:0016020">
    <property type="term" value="C:membrane"/>
    <property type="evidence" value="ECO:0007669"/>
    <property type="project" value="UniProtKB-SubCell"/>
</dbReference>
<dbReference type="GO" id="GO:1905515">
    <property type="term" value="P:non-motile cilium assembly"/>
    <property type="evidence" value="ECO:0007669"/>
    <property type="project" value="TreeGrafter"/>
</dbReference>
<dbReference type="AlphaFoldDB" id="A0A7J7JV52"/>
<dbReference type="InterPro" id="IPR019184">
    <property type="entry name" value="Uncharacterised_TM-17"/>
</dbReference>
<feature type="transmembrane region" description="Helical" evidence="5">
    <location>
        <begin position="54"/>
        <end position="74"/>
    </location>
</feature>
<evidence type="ECO:0000256" key="5">
    <source>
        <dbReference type="SAM" id="Phobius"/>
    </source>
</evidence>
<dbReference type="OrthoDB" id="262535at2759"/>
<name>A0A7J7JV52_BUGNE</name>
<comment type="caution">
    <text evidence="6">The sequence shown here is derived from an EMBL/GenBank/DDBJ whole genome shotgun (WGS) entry which is preliminary data.</text>
</comment>
<feature type="transmembrane region" description="Helical" evidence="5">
    <location>
        <begin position="20"/>
        <end position="42"/>
    </location>
</feature>
<dbReference type="PANTHER" id="PTHR13531:SF0">
    <property type="entry name" value="GEO07735P1-RELATED"/>
    <property type="match status" value="1"/>
</dbReference>
<organism evidence="6 7">
    <name type="scientific">Bugula neritina</name>
    <name type="common">Brown bryozoan</name>
    <name type="synonym">Sertularia neritina</name>
    <dbReference type="NCBI Taxonomy" id="10212"/>
    <lineage>
        <taxon>Eukaryota</taxon>
        <taxon>Metazoa</taxon>
        <taxon>Spiralia</taxon>
        <taxon>Lophotrochozoa</taxon>
        <taxon>Bryozoa</taxon>
        <taxon>Gymnolaemata</taxon>
        <taxon>Cheilostomatida</taxon>
        <taxon>Flustrina</taxon>
        <taxon>Buguloidea</taxon>
        <taxon>Bugulidae</taxon>
        <taxon>Bugula</taxon>
    </lineage>
</organism>
<comment type="subcellular location">
    <subcellularLocation>
        <location evidence="1">Membrane</location>
        <topology evidence="1">Multi-pass membrane protein</topology>
    </subcellularLocation>
</comment>
<sequence length="90" mass="10259">MAVDRGSKVMVVKSLLPYQIVLYLNGFYTLFYTICELLMFIYKGETLPYAPSSLGVEIVILLLTSFVEILRLFFGKKGNLTERPLLVAYL</sequence>
<evidence type="ECO:0000256" key="2">
    <source>
        <dbReference type="ARBA" id="ARBA00022692"/>
    </source>
</evidence>
<dbReference type="GO" id="GO:0035869">
    <property type="term" value="C:ciliary transition zone"/>
    <property type="evidence" value="ECO:0007669"/>
    <property type="project" value="TreeGrafter"/>
</dbReference>
<proteinExistence type="predicted"/>
<dbReference type="Pfam" id="PF09799">
    <property type="entry name" value="Transmemb_17"/>
    <property type="match status" value="1"/>
</dbReference>
<evidence type="ECO:0000313" key="6">
    <source>
        <dbReference type="EMBL" id="KAF6029604.1"/>
    </source>
</evidence>
<keyword evidence="7" id="KW-1185">Reference proteome</keyword>
<gene>
    <name evidence="6" type="ORF">EB796_012068</name>
</gene>
<evidence type="ECO:0000256" key="4">
    <source>
        <dbReference type="ARBA" id="ARBA00023136"/>
    </source>
</evidence>
<keyword evidence="3 5" id="KW-1133">Transmembrane helix</keyword>
<evidence type="ECO:0000256" key="1">
    <source>
        <dbReference type="ARBA" id="ARBA00004141"/>
    </source>
</evidence>
<dbReference type="Proteomes" id="UP000593567">
    <property type="component" value="Unassembled WGS sequence"/>
</dbReference>